<protein>
    <submittedName>
        <fullName evidence="2">DUF4440 domain-containing protein</fullName>
    </submittedName>
</protein>
<reference evidence="2 3" key="1">
    <citation type="submission" date="2017-10" db="EMBL/GenBank/DDBJ databases">
        <title>The draft genome sequence of Lewinella marina KCTC 32374.</title>
        <authorList>
            <person name="Wang K."/>
        </authorList>
    </citation>
    <scope>NUCLEOTIDE SEQUENCE [LARGE SCALE GENOMIC DNA]</scope>
    <source>
        <strain evidence="2 3">MKG-38</strain>
    </source>
</reference>
<evidence type="ECO:0000313" key="3">
    <source>
        <dbReference type="Proteomes" id="UP000226437"/>
    </source>
</evidence>
<comment type="caution">
    <text evidence="2">The sequence shown here is derived from an EMBL/GenBank/DDBJ whole genome shotgun (WGS) entry which is preliminary data.</text>
</comment>
<dbReference type="Proteomes" id="UP000226437">
    <property type="component" value="Unassembled WGS sequence"/>
</dbReference>
<accession>A0A2G0CKQ4</accession>
<dbReference type="OrthoDB" id="1357763at2"/>
<sequence length="115" mass="13170">MDQRYFDAYNNCDMETQAAMYADDLEFYHDRGGLSTSKAEILRGIEENICGKVRRILLPQTVEVHPIPGFGAIAIGYHRFENAAEPDAPSVPSRFITVWRQEGERWLISRVISLH</sequence>
<evidence type="ECO:0000259" key="1">
    <source>
        <dbReference type="Pfam" id="PF14534"/>
    </source>
</evidence>
<name>A0A2G0CKQ4_9BACT</name>
<dbReference type="SUPFAM" id="SSF54427">
    <property type="entry name" value="NTF2-like"/>
    <property type="match status" value="1"/>
</dbReference>
<dbReference type="InterPro" id="IPR032710">
    <property type="entry name" value="NTF2-like_dom_sf"/>
</dbReference>
<gene>
    <name evidence="2" type="ORF">CGL56_04550</name>
</gene>
<dbReference type="Pfam" id="PF14534">
    <property type="entry name" value="DUF4440"/>
    <property type="match status" value="1"/>
</dbReference>
<organism evidence="2 3">
    <name type="scientific">Neolewinella marina</name>
    <dbReference type="NCBI Taxonomy" id="438751"/>
    <lineage>
        <taxon>Bacteria</taxon>
        <taxon>Pseudomonadati</taxon>
        <taxon>Bacteroidota</taxon>
        <taxon>Saprospiria</taxon>
        <taxon>Saprospirales</taxon>
        <taxon>Lewinellaceae</taxon>
        <taxon>Neolewinella</taxon>
    </lineage>
</organism>
<dbReference type="AlphaFoldDB" id="A0A2G0CKQ4"/>
<proteinExistence type="predicted"/>
<evidence type="ECO:0000313" key="2">
    <source>
        <dbReference type="EMBL" id="PHL00553.1"/>
    </source>
</evidence>
<dbReference type="InterPro" id="IPR027843">
    <property type="entry name" value="DUF4440"/>
</dbReference>
<dbReference type="Gene3D" id="3.10.450.50">
    <property type="match status" value="1"/>
</dbReference>
<dbReference type="EMBL" id="PDLO01000001">
    <property type="protein sequence ID" value="PHL00553.1"/>
    <property type="molecule type" value="Genomic_DNA"/>
</dbReference>
<keyword evidence="3" id="KW-1185">Reference proteome</keyword>
<feature type="domain" description="DUF4440" evidence="1">
    <location>
        <begin position="2"/>
        <end position="108"/>
    </location>
</feature>